<dbReference type="Proteomes" id="UP001107558">
    <property type="component" value="Chromosome 2"/>
</dbReference>
<evidence type="ECO:0000259" key="17">
    <source>
        <dbReference type="PROSITE" id="PS50178"/>
    </source>
</evidence>
<evidence type="ECO:0000256" key="3">
    <source>
        <dbReference type="ARBA" id="ARBA00022553"/>
    </source>
</evidence>
<dbReference type="InterPro" id="IPR027409">
    <property type="entry name" value="GroEL-like_apical_dom_sf"/>
</dbReference>
<dbReference type="InterPro" id="IPR002423">
    <property type="entry name" value="Cpn60/GroEL/TCP-1"/>
</dbReference>
<keyword evidence="21" id="KW-1185">Reference proteome</keyword>
<dbReference type="Gene3D" id="3.30.810.10">
    <property type="entry name" value="2-Layer Sandwich"/>
    <property type="match status" value="1"/>
</dbReference>
<dbReference type="GO" id="GO:0046854">
    <property type="term" value="P:phosphatidylinositol phosphate biosynthetic process"/>
    <property type="evidence" value="ECO:0007669"/>
    <property type="project" value="TreeGrafter"/>
</dbReference>
<protein>
    <recommendedName>
        <fullName evidence="2">1-phosphatidylinositol-3-phosphate 5-kinase</fullName>
        <ecNumber evidence="2">2.7.1.150</ecNumber>
    </recommendedName>
</protein>
<feature type="compositionally biased region" description="Low complexity" evidence="16">
    <location>
        <begin position="43"/>
        <end position="56"/>
    </location>
</feature>
<feature type="domain" description="DEP" evidence="18">
    <location>
        <begin position="302"/>
        <end position="363"/>
    </location>
</feature>
<accession>A0A9J6C130</accession>
<dbReference type="Pfam" id="PF01363">
    <property type="entry name" value="FYVE"/>
    <property type="match status" value="1"/>
</dbReference>
<feature type="domain" description="PIPK" evidence="19">
    <location>
        <begin position="1350"/>
        <end position="1693"/>
    </location>
</feature>
<evidence type="ECO:0000256" key="10">
    <source>
        <dbReference type="ARBA" id="ARBA00022833"/>
    </source>
</evidence>
<dbReference type="FunFam" id="3.30.810.10:FF:000001">
    <property type="entry name" value="1-phosphatidylinositol 3-phosphate 5-kinase FAB1"/>
    <property type="match status" value="1"/>
</dbReference>
<dbReference type="PANTHER" id="PTHR45748:SF7">
    <property type="entry name" value="1-PHOSPHATIDYLINOSITOL 3-PHOSPHATE 5-KINASE-RELATED"/>
    <property type="match status" value="1"/>
</dbReference>
<dbReference type="SMART" id="SM00064">
    <property type="entry name" value="FYVE"/>
    <property type="match status" value="1"/>
</dbReference>
<dbReference type="PROSITE" id="PS50186">
    <property type="entry name" value="DEP"/>
    <property type="match status" value="1"/>
</dbReference>
<feature type="compositionally biased region" description="Basic and acidic residues" evidence="16">
    <location>
        <begin position="1384"/>
        <end position="1398"/>
    </location>
</feature>
<dbReference type="InterPro" id="IPR027484">
    <property type="entry name" value="PInositol-4-P-5-kinase_N"/>
</dbReference>
<dbReference type="EMBL" id="JADBJN010000002">
    <property type="protein sequence ID" value="KAG5675557.1"/>
    <property type="molecule type" value="Genomic_DNA"/>
</dbReference>
<dbReference type="CDD" id="cd03334">
    <property type="entry name" value="Fab1_TCP"/>
    <property type="match status" value="1"/>
</dbReference>
<dbReference type="InterPro" id="IPR027483">
    <property type="entry name" value="PInositol-4-P-4/5-kinase_C_sf"/>
</dbReference>
<organism evidence="20 21">
    <name type="scientific">Polypedilum vanderplanki</name>
    <name type="common">Sleeping chironomid midge</name>
    <dbReference type="NCBI Taxonomy" id="319348"/>
    <lineage>
        <taxon>Eukaryota</taxon>
        <taxon>Metazoa</taxon>
        <taxon>Ecdysozoa</taxon>
        <taxon>Arthropoda</taxon>
        <taxon>Hexapoda</taxon>
        <taxon>Insecta</taxon>
        <taxon>Pterygota</taxon>
        <taxon>Neoptera</taxon>
        <taxon>Endopterygota</taxon>
        <taxon>Diptera</taxon>
        <taxon>Nematocera</taxon>
        <taxon>Chironomoidea</taxon>
        <taxon>Chironomidae</taxon>
        <taxon>Chironominae</taxon>
        <taxon>Polypedilum</taxon>
        <taxon>Polypedilum</taxon>
    </lineage>
</organism>
<keyword evidence="7" id="KW-0967">Endosome</keyword>
<dbReference type="GO" id="GO:0052810">
    <property type="term" value="F:1-phosphatidylinositol-5-kinase activity"/>
    <property type="evidence" value="ECO:0007669"/>
    <property type="project" value="UniProtKB-ARBA"/>
</dbReference>
<evidence type="ECO:0000256" key="15">
    <source>
        <dbReference type="PROSITE-ProRule" id="PRU00781"/>
    </source>
</evidence>
<dbReference type="InterPro" id="IPR011011">
    <property type="entry name" value="Znf_FYVE_PHD"/>
</dbReference>
<evidence type="ECO:0000256" key="16">
    <source>
        <dbReference type="SAM" id="MobiDB-lite"/>
    </source>
</evidence>
<dbReference type="Gene3D" id="3.50.7.10">
    <property type="entry name" value="GroEL"/>
    <property type="match status" value="1"/>
</dbReference>
<dbReference type="SUPFAM" id="SSF57903">
    <property type="entry name" value="FYVE/PHD zinc finger"/>
    <property type="match status" value="1"/>
</dbReference>
<feature type="compositionally biased region" description="Polar residues" evidence="16">
    <location>
        <begin position="1361"/>
        <end position="1371"/>
    </location>
</feature>
<evidence type="ECO:0000256" key="2">
    <source>
        <dbReference type="ARBA" id="ARBA00012009"/>
    </source>
</evidence>
<keyword evidence="3" id="KW-0597">Phosphoprotein</keyword>
<dbReference type="CDD" id="cd17300">
    <property type="entry name" value="PIPKc_PIKfyve"/>
    <property type="match status" value="1"/>
</dbReference>
<evidence type="ECO:0000259" key="18">
    <source>
        <dbReference type="PROSITE" id="PS50186"/>
    </source>
</evidence>
<dbReference type="InterPro" id="IPR017455">
    <property type="entry name" value="Znf_FYVE-rel"/>
</dbReference>
<dbReference type="GO" id="GO:0008270">
    <property type="term" value="F:zinc ion binding"/>
    <property type="evidence" value="ECO:0007669"/>
    <property type="project" value="UniProtKB-KW"/>
</dbReference>
<keyword evidence="11 15" id="KW-0067">ATP-binding</keyword>
<comment type="catalytic activity">
    <reaction evidence="13">
        <text>a 1,2-diacyl-sn-glycero-3-phospho-(1D-myo-inositol-3-phosphate) + ATP = a 1,2-diacyl-sn-glycero-3-phospho-(1D-myo-inositol-3,5-bisphosphate) + ADP + H(+)</text>
        <dbReference type="Rhea" id="RHEA:13609"/>
        <dbReference type="ChEBI" id="CHEBI:15378"/>
        <dbReference type="ChEBI" id="CHEBI:30616"/>
        <dbReference type="ChEBI" id="CHEBI:57923"/>
        <dbReference type="ChEBI" id="CHEBI:58088"/>
        <dbReference type="ChEBI" id="CHEBI:456216"/>
        <dbReference type="EC" id="2.7.1.150"/>
    </reaction>
    <physiologicalReaction direction="left-to-right" evidence="13">
        <dbReference type="Rhea" id="RHEA:13610"/>
    </physiologicalReaction>
</comment>
<evidence type="ECO:0000259" key="19">
    <source>
        <dbReference type="PROSITE" id="PS51455"/>
    </source>
</evidence>
<reference evidence="20" key="1">
    <citation type="submission" date="2021-03" db="EMBL/GenBank/DDBJ databases">
        <title>Chromosome level genome of the anhydrobiotic midge Polypedilum vanderplanki.</title>
        <authorList>
            <person name="Yoshida Y."/>
            <person name="Kikawada T."/>
            <person name="Gusev O."/>
        </authorList>
    </citation>
    <scope>NUCLEOTIDE SEQUENCE</scope>
    <source>
        <strain evidence="20">NIAS01</strain>
        <tissue evidence="20">Whole body or cell culture</tissue>
    </source>
</reference>
<dbReference type="GO" id="GO:0010008">
    <property type="term" value="C:endosome membrane"/>
    <property type="evidence" value="ECO:0007669"/>
    <property type="project" value="UniProtKB-SubCell"/>
</dbReference>
<evidence type="ECO:0000256" key="13">
    <source>
        <dbReference type="ARBA" id="ARBA00052820"/>
    </source>
</evidence>
<dbReference type="Pfam" id="PF01504">
    <property type="entry name" value="PIP5K"/>
    <property type="match status" value="1"/>
</dbReference>
<keyword evidence="10" id="KW-0862">Zinc</keyword>
<keyword evidence="9 15" id="KW-0418">Kinase</keyword>
<feature type="region of interest" description="Disordered" evidence="16">
    <location>
        <begin position="43"/>
        <end position="99"/>
    </location>
</feature>
<evidence type="ECO:0000256" key="14">
    <source>
        <dbReference type="PROSITE-ProRule" id="PRU00091"/>
    </source>
</evidence>
<gene>
    <name evidence="20" type="ORF">PVAND_005452</name>
</gene>
<dbReference type="CDD" id="cd15725">
    <property type="entry name" value="FYVE_PIKfyve_Fab1"/>
    <property type="match status" value="1"/>
</dbReference>
<evidence type="ECO:0000256" key="5">
    <source>
        <dbReference type="ARBA" id="ARBA00022723"/>
    </source>
</evidence>
<feature type="compositionally biased region" description="Low complexity" evidence="16">
    <location>
        <begin position="69"/>
        <end position="91"/>
    </location>
</feature>
<evidence type="ECO:0000256" key="8">
    <source>
        <dbReference type="ARBA" id="ARBA00022771"/>
    </source>
</evidence>
<dbReference type="InterPro" id="IPR000591">
    <property type="entry name" value="DEP_dom"/>
</dbReference>
<evidence type="ECO:0000256" key="1">
    <source>
        <dbReference type="ARBA" id="ARBA00004608"/>
    </source>
</evidence>
<dbReference type="FunFam" id="3.30.40.10:FF:000057">
    <property type="entry name" value="1-phosphatidylinositol 3-phosphate 5-kinase isoform X1"/>
    <property type="match status" value="1"/>
</dbReference>
<evidence type="ECO:0000256" key="4">
    <source>
        <dbReference type="ARBA" id="ARBA00022679"/>
    </source>
</evidence>
<dbReference type="GO" id="GO:0016192">
    <property type="term" value="P:vesicle-mediated transport"/>
    <property type="evidence" value="ECO:0007669"/>
    <property type="project" value="UniProtKB-ARBA"/>
</dbReference>
<sequence length="1709" mass="196473">MNVNKNLHSKTLLTEFARNFEEESNETVISKLVNKLYEACNNVNNDSSSSSNSQEQQQHKNNDEIQNESSSTSMQSSSSSSSATATTSQNSPEKNKESSVLVYQVDTSQGRTSLNVIKRISNLIAMKDKDLNDYKNTDLQKLWMPDDKSRECYDCSQKFTTFRRKHHCRLCGQIFCSRCCRTIIPGKIINCNGDLRVCTYCSKVVLSYIKSPDINRELKSDLQALEEDLSNKFVGVSNNANSNNTAESSPHRKISVGYQEERLITNSNVLSNADRKTILQQSNTLKSLYEDMLCGLQYHNKGVDLVNFLITTQKSSNKAQAVTVLNAMIEAGFIVPMIQYENIEPHNTVNIEFNENLYYKVLKLDDIETINETEKNENIPTETTADDIMRDDLLLPNINVDNLYSNEKENELQNSFISTVGSKPLLEAYCEHEELLLNQMLRNENLDTTWAKVLIPQCARIAHNIHPECSSRFFESMDVRNFVNIKKISGGTRNECMIIGGVVFSKNVAHKDMKTKIDNPKVLLLQCPIAYQRVEGKFVTIESLILQEKEYLRNVTSRILSLSPDIVLVHKNVAGIAQDLLRDNGITLVLDVKLSVFERLARCMQCDIVTSIDSNIGRPKLGTCKRFYTKNYIDGNGFVKSLMFFDILYSQRGCSLLLRGGSEDELARLKKVSSFLLFARYNWRLELSYLLDSFAQPPLPKSSIFDSIDQSQMSPVDNKTKVDTIVTANFDLSKTENSKKEKTVNIENVSDFSDPLRASTFEMNTIENVEFEVQDSFDNKFRTSLASTILSISPFINFPLPYFETEAGKRCELRKFFPKELFFSKQWIEKNNEKIEFSTVLSTQTIEKNEDSRQTINPTHDFLTMKITVPADDKNFQTALADYRRKGSTYQKVMRMKTIEKKQEGAKILSRQKSISESSKDAFNILNHQRLPVLFCSFYLNNNSKEVPTSFCAQPLILDMHFYGQDDIMLGLFLERYCFKNSYICQSCKLPMMDHVRRYAHSMGVVQVKLDNDPNKNETNSANILMTSRCTICNTMSKSVTMSPDTWCLSFAKFLELKFHGNFYTRRNIEQDDAESSQFSQQSVCRHSLYHDHIQYFSNNGIIVSFMYTPVEIWEIKLPLLSLPLKSPETINKKTFTEKIKSFSVRGYDVYAKIHEKLANLSTEDGSPILTNLKKVLNRDQLIFKHRVEVVHTLLASSDINQYEIHDAMYMVYKELADSIELWGPRLNEVAIHLKNAQKQGEITSQTSVEVFDELEDNNTQSTDDLELDLDGGLMMRSTDELQNEKKDKIDKKTIRKLLSTILPSSSDQNPLPTPFTPNEHYCISIGQFPVLVHDQDLSSIIAYCLMSYEYKKMLENLTFSTSNDNSNSPNLKRKNTNDGLVENEEKDKENKDSNEKNNKKHSNSHIEYHFQDSYTQFTCKCYFAKEFDELRNKCLTTNKKQQQLNEEMTQSALYDDIRKNYARSLSESLRWDAKGGKSGSKFSKTKDDRFILKEMSKQDVGEFEKFAPNYFEYVNDCVLKNHPTLLAKIFGIYKVIIKKKESVTEKAVLVIENLFCNRRVTNKYDLKGSERNRLVDTAGQTGDTVLLDENLIKTSWSRPLYILTHSRIVLRNAILRDSSFLEKNHVMDYSLLVGLDDDNFLIVGIIDYIRKYTIDKRVESFLKQVVDQSKLPTIVSPNVYKNRFIDAMDRYFLCIPERFDSKFMSVMK</sequence>
<evidence type="ECO:0000256" key="9">
    <source>
        <dbReference type="ARBA" id="ARBA00022777"/>
    </source>
</evidence>
<comment type="subcellular location">
    <subcellularLocation>
        <location evidence="1">Endosome membrane</location>
    </subcellularLocation>
</comment>
<keyword evidence="4 15" id="KW-0808">Transferase</keyword>
<proteinExistence type="predicted"/>
<dbReference type="PROSITE" id="PS50178">
    <property type="entry name" value="ZF_FYVE"/>
    <property type="match status" value="1"/>
</dbReference>
<dbReference type="PANTHER" id="PTHR45748">
    <property type="entry name" value="1-PHOSPHATIDYLINOSITOL 3-PHOSPHATE 5-KINASE-RELATED"/>
    <property type="match status" value="1"/>
</dbReference>
<comment type="caution">
    <text evidence="20">The sequence shown here is derived from an EMBL/GenBank/DDBJ whole genome shotgun (WGS) entry which is preliminary data.</text>
</comment>
<keyword evidence="6 15" id="KW-0547">Nucleotide-binding</keyword>
<dbReference type="SUPFAM" id="SSF56104">
    <property type="entry name" value="SAICAR synthase-like"/>
    <property type="match status" value="1"/>
</dbReference>
<dbReference type="InterPro" id="IPR002498">
    <property type="entry name" value="PInositol-4-P-4/5-kinase_core"/>
</dbReference>
<dbReference type="GO" id="GO:0000285">
    <property type="term" value="F:1-phosphatidylinositol-3-phosphate 5-kinase activity"/>
    <property type="evidence" value="ECO:0007669"/>
    <property type="project" value="UniProtKB-EC"/>
</dbReference>
<dbReference type="FunFam" id="3.50.7.10:FF:000007">
    <property type="entry name" value="1-phosphatidylinositol 3-phosphate 5-kinase isoform X1"/>
    <property type="match status" value="1"/>
</dbReference>
<dbReference type="Gene3D" id="3.30.800.10">
    <property type="entry name" value="Phosphatidylinositol Phosphate Kinase II Beta"/>
    <property type="match status" value="1"/>
</dbReference>
<evidence type="ECO:0000313" key="20">
    <source>
        <dbReference type="EMBL" id="KAG5675557.1"/>
    </source>
</evidence>
<dbReference type="PROSITE" id="PS51455">
    <property type="entry name" value="PIPK"/>
    <property type="match status" value="1"/>
</dbReference>
<dbReference type="OrthoDB" id="158357at2759"/>
<dbReference type="GO" id="GO:0035556">
    <property type="term" value="P:intracellular signal transduction"/>
    <property type="evidence" value="ECO:0007669"/>
    <property type="project" value="InterPro"/>
</dbReference>
<keyword evidence="12" id="KW-0472">Membrane</keyword>
<dbReference type="Gene3D" id="3.30.40.10">
    <property type="entry name" value="Zinc/RING finger domain, C3HC4 (zinc finger)"/>
    <property type="match status" value="1"/>
</dbReference>
<evidence type="ECO:0000256" key="11">
    <source>
        <dbReference type="ARBA" id="ARBA00022840"/>
    </source>
</evidence>
<evidence type="ECO:0000256" key="6">
    <source>
        <dbReference type="ARBA" id="ARBA00022741"/>
    </source>
</evidence>
<feature type="region of interest" description="Disordered" evidence="16">
    <location>
        <begin position="1361"/>
        <end position="1405"/>
    </location>
</feature>
<dbReference type="InterPro" id="IPR013083">
    <property type="entry name" value="Znf_RING/FYVE/PHD"/>
</dbReference>
<feature type="domain" description="FYVE-type" evidence="17">
    <location>
        <begin position="146"/>
        <end position="206"/>
    </location>
</feature>
<evidence type="ECO:0000256" key="12">
    <source>
        <dbReference type="ARBA" id="ARBA00023136"/>
    </source>
</evidence>
<keyword evidence="5" id="KW-0479">Metal-binding</keyword>
<dbReference type="SMART" id="SM00330">
    <property type="entry name" value="PIPKc"/>
    <property type="match status" value="1"/>
</dbReference>
<dbReference type="EC" id="2.7.1.150" evidence="2"/>
<dbReference type="SUPFAM" id="SSF52029">
    <property type="entry name" value="GroEL apical domain-like"/>
    <property type="match status" value="1"/>
</dbReference>
<name>A0A9J6C130_POLVA</name>
<evidence type="ECO:0000256" key="7">
    <source>
        <dbReference type="ARBA" id="ARBA00022753"/>
    </source>
</evidence>
<dbReference type="InterPro" id="IPR044769">
    <property type="entry name" value="PIKfyve_PIPKc"/>
</dbReference>
<keyword evidence="8 14" id="KW-0863">Zinc-finger</keyword>
<evidence type="ECO:0000313" key="21">
    <source>
        <dbReference type="Proteomes" id="UP001107558"/>
    </source>
</evidence>
<dbReference type="Pfam" id="PF00118">
    <property type="entry name" value="Cpn60_TCP1"/>
    <property type="match status" value="1"/>
</dbReference>
<dbReference type="GO" id="GO:0005524">
    <property type="term" value="F:ATP binding"/>
    <property type="evidence" value="ECO:0007669"/>
    <property type="project" value="UniProtKB-UniRule"/>
</dbReference>
<dbReference type="InterPro" id="IPR000306">
    <property type="entry name" value="Znf_FYVE"/>
</dbReference>